<keyword evidence="4" id="KW-0804">Transcription</keyword>
<gene>
    <name evidence="6" type="ORF">BJ969_000529</name>
</gene>
<evidence type="ECO:0000259" key="5">
    <source>
        <dbReference type="PROSITE" id="PS50931"/>
    </source>
</evidence>
<organism evidence="6 7">
    <name type="scientific">Saccharopolyspora gloriosae</name>
    <dbReference type="NCBI Taxonomy" id="455344"/>
    <lineage>
        <taxon>Bacteria</taxon>
        <taxon>Bacillati</taxon>
        <taxon>Actinomycetota</taxon>
        <taxon>Actinomycetes</taxon>
        <taxon>Pseudonocardiales</taxon>
        <taxon>Pseudonocardiaceae</taxon>
        <taxon>Saccharopolyspora</taxon>
    </lineage>
</organism>
<dbReference type="Pfam" id="PF00126">
    <property type="entry name" value="HTH_1"/>
    <property type="match status" value="1"/>
</dbReference>
<dbReference type="CDD" id="cd08434">
    <property type="entry name" value="PBP2_GltC_like"/>
    <property type="match status" value="1"/>
</dbReference>
<reference evidence="6 7" key="1">
    <citation type="submission" date="2020-08" db="EMBL/GenBank/DDBJ databases">
        <title>Sequencing the genomes of 1000 actinobacteria strains.</title>
        <authorList>
            <person name="Klenk H.-P."/>
        </authorList>
    </citation>
    <scope>NUCLEOTIDE SEQUENCE [LARGE SCALE GENOMIC DNA]</scope>
    <source>
        <strain evidence="6 7">DSM 45582</strain>
    </source>
</reference>
<dbReference type="GO" id="GO:0003700">
    <property type="term" value="F:DNA-binding transcription factor activity"/>
    <property type="evidence" value="ECO:0007669"/>
    <property type="project" value="InterPro"/>
</dbReference>
<dbReference type="Pfam" id="PF03466">
    <property type="entry name" value="LysR_substrate"/>
    <property type="match status" value="1"/>
</dbReference>
<dbReference type="PRINTS" id="PR00039">
    <property type="entry name" value="HTHLYSR"/>
</dbReference>
<evidence type="ECO:0000313" key="6">
    <source>
        <dbReference type="EMBL" id="MBB5067441.1"/>
    </source>
</evidence>
<dbReference type="Gene3D" id="1.10.10.10">
    <property type="entry name" value="Winged helix-like DNA-binding domain superfamily/Winged helix DNA-binding domain"/>
    <property type="match status" value="1"/>
</dbReference>
<dbReference type="InterPro" id="IPR005119">
    <property type="entry name" value="LysR_subst-bd"/>
</dbReference>
<dbReference type="PANTHER" id="PTHR30346:SF28">
    <property type="entry name" value="HTH-TYPE TRANSCRIPTIONAL REGULATOR CYNR"/>
    <property type="match status" value="1"/>
</dbReference>
<dbReference type="GO" id="GO:0032993">
    <property type="term" value="C:protein-DNA complex"/>
    <property type="evidence" value="ECO:0007669"/>
    <property type="project" value="TreeGrafter"/>
</dbReference>
<dbReference type="AlphaFoldDB" id="A0A840N9C1"/>
<feature type="domain" description="HTH lysR-type" evidence="5">
    <location>
        <begin position="22"/>
        <end position="74"/>
    </location>
</feature>
<keyword evidence="2" id="KW-0805">Transcription regulation</keyword>
<dbReference type="PANTHER" id="PTHR30346">
    <property type="entry name" value="TRANSCRIPTIONAL DUAL REGULATOR HCAR-RELATED"/>
    <property type="match status" value="1"/>
</dbReference>
<dbReference type="EMBL" id="JACHIV010000001">
    <property type="protein sequence ID" value="MBB5067441.1"/>
    <property type="molecule type" value="Genomic_DNA"/>
</dbReference>
<evidence type="ECO:0000256" key="4">
    <source>
        <dbReference type="ARBA" id="ARBA00023163"/>
    </source>
</evidence>
<dbReference type="SUPFAM" id="SSF46785">
    <property type="entry name" value="Winged helix' DNA-binding domain"/>
    <property type="match status" value="1"/>
</dbReference>
<keyword evidence="7" id="KW-1185">Reference proteome</keyword>
<dbReference type="SUPFAM" id="SSF53850">
    <property type="entry name" value="Periplasmic binding protein-like II"/>
    <property type="match status" value="1"/>
</dbReference>
<dbReference type="Gene3D" id="3.40.190.290">
    <property type="match status" value="1"/>
</dbReference>
<dbReference type="InterPro" id="IPR036390">
    <property type="entry name" value="WH_DNA-bd_sf"/>
</dbReference>
<comment type="similarity">
    <text evidence="1">Belongs to the LysR transcriptional regulatory family.</text>
</comment>
<proteinExistence type="inferred from homology"/>
<evidence type="ECO:0000256" key="3">
    <source>
        <dbReference type="ARBA" id="ARBA00023125"/>
    </source>
</evidence>
<evidence type="ECO:0000256" key="2">
    <source>
        <dbReference type="ARBA" id="ARBA00023015"/>
    </source>
</evidence>
<accession>A0A840N9C1</accession>
<evidence type="ECO:0000256" key="1">
    <source>
        <dbReference type="ARBA" id="ARBA00009437"/>
    </source>
</evidence>
<comment type="caution">
    <text evidence="6">The sequence shown here is derived from an EMBL/GenBank/DDBJ whole genome shotgun (WGS) entry which is preliminary data.</text>
</comment>
<sequence length="312" mass="33041">MTHESDGSLDAAQLTADLAPTLNLLRTVAAEGHLTRAAHRLGIPQPTVSRTLARLADRLGTEIVTRDGRGVRLTRTGAKLAAAADDAYRELADRCREVVEELDPDRGRVALGFQHTMGGALVPELIRSFRTDHPGVRFRLVQGARDELLTGARDGRLDLCLVSPMPSGPEWEASPVTRDELVAVVHTDHRLAGRTSVRLADLAGEDFALLSSGYGLRRIVTELAGAAGVALRTAWEGEEVDTVRGLVAAGLGVTVLPRALGGAVAGTAEISLSPAAHRTVGIAWPAHRTPPPAVHAFREHAITRGDPPAGCE</sequence>
<dbReference type="Proteomes" id="UP000580474">
    <property type="component" value="Unassembled WGS sequence"/>
</dbReference>
<name>A0A840N9C1_9PSEU</name>
<dbReference type="GO" id="GO:0003677">
    <property type="term" value="F:DNA binding"/>
    <property type="evidence" value="ECO:0007669"/>
    <property type="project" value="UniProtKB-KW"/>
</dbReference>
<protein>
    <submittedName>
        <fullName evidence="6">DNA-binding transcriptional LysR family regulator</fullName>
    </submittedName>
</protein>
<dbReference type="InterPro" id="IPR036388">
    <property type="entry name" value="WH-like_DNA-bd_sf"/>
</dbReference>
<keyword evidence="3 6" id="KW-0238">DNA-binding</keyword>
<dbReference type="InterPro" id="IPR000847">
    <property type="entry name" value="LysR_HTH_N"/>
</dbReference>
<dbReference type="PROSITE" id="PS50931">
    <property type="entry name" value="HTH_LYSR"/>
    <property type="match status" value="1"/>
</dbReference>
<evidence type="ECO:0000313" key="7">
    <source>
        <dbReference type="Proteomes" id="UP000580474"/>
    </source>
</evidence>
<dbReference type="RefSeq" id="WP_184476973.1">
    <property type="nucleotide sequence ID" value="NZ_JACHIV010000001.1"/>
</dbReference>